<keyword evidence="2" id="KW-1185">Reference proteome</keyword>
<protein>
    <submittedName>
        <fullName evidence="1">Uncharacterized protein</fullName>
    </submittedName>
</protein>
<accession>A0ACC1PP32</accession>
<proteinExistence type="predicted"/>
<sequence length="351" mass="38330">MQENQTLIYKAYTAGTPIPGETLLIESRPFNTEAEPPLGGITVKNLYLSFDPYQRNQLRLPTNPGTYSRPWVEGSPAEVLGISSVIKSDNPRFKQNDLVIGFVAAGEYSAVSEALAAESRVLPEVEIPLPTLLNILGVPGMSAYVSFMEYVPEPREGKTLYISAASGAVGQIVGQLGKIHGMRVIGSTGSDEKVKFVVNELGYDAAWNYKTEATAEALARLAPEGLDVYYDNVGGEQLETALTCMKDFGTIVVSGMISQFNIPDPERYGVKSLMHIVYKRLTLKGFVCSDGHLLAKYFSSFEKDMIKWVSEGEIKTRENIVAGIANAIDAWVGMLSGDNFGKTVLRLDHDV</sequence>
<dbReference type="Proteomes" id="UP001143856">
    <property type="component" value="Unassembled WGS sequence"/>
</dbReference>
<organism evidence="1 2">
    <name type="scientific">Xylaria curta</name>
    <dbReference type="NCBI Taxonomy" id="42375"/>
    <lineage>
        <taxon>Eukaryota</taxon>
        <taxon>Fungi</taxon>
        <taxon>Dikarya</taxon>
        <taxon>Ascomycota</taxon>
        <taxon>Pezizomycotina</taxon>
        <taxon>Sordariomycetes</taxon>
        <taxon>Xylariomycetidae</taxon>
        <taxon>Xylariales</taxon>
        <taxon>Xylariaceae</taxon>
        <taxon>Xylaria</taxon>
    </lineage>
</organism>
<dbReference type="EMBL" id="JAPDGR010000073">
    <property type="protein sequence ID" value="KAJ2996997.1"/>
    <property type="molecule type" value="Genomic_DNA"/>
</dbReference>
<evidence type="ECO:0000313" key="1">
    <source>
        <dbReference type="EMBL" id="KAJ2996997.1"/>
    </source>
</evidence>
<gene>
    <name evidence="1" type="ORF">NUW58_g792</name>
</gene>
<reference evidence="1" key="1">
    <citation type="submission" date="2022-10" db="EMBL/GenBank/DDBJ databases">
        <title>Genome Sequence of Xylaria curta.</title>
        <authorList>
            <person name="Buettner E."/>
        </authorList>
    </citation>
    <scope>NUCLEOTIDE SEQUENCE</scope>
    <source>
        <strain evidence="1">Babe10</strain>
    </source>
</reference>
<evidence type="ECO:0000313" key="2">
    <source>
        <dbReference type="Proteomes" id="UP001143856"/>
    </source>
</evidence>
<name>A0ACC1PP32_9PEZI</name>
<comment type="caution">
    <text evidence="1">The sequence shown here is derived from an EMBL/GenBank/DDBJ whole genome shotgun (WGS) entry which is preliminary data.</text>
</comment>